<reference evidence="1 2" key="1">
    <citation type="submission" date="2019-07" db="EMBL/GenBank/DDBJ databases">
        <title>Ln-dependent methylotrophs.</title>
        <authorList>
            <person name="Tani A."/>
        </authorList>
    </citation>
    <scope>NUCLEOTIDE SEQUENCE [LARGE SCALE GENOMIC DNA]</scope>
    <source>
        <strain evidence="1 2">SM89A</strain>
    </source>
</reference>
<evidence type="ECO:0000313" key="2">
    <source>
        <dbReference type="Proteomes" id="UP000316781"/>
    </source>
</evidence>
<dbReference type="RefSeq" id="WP_142861641.1">
    <property type="nucleotide sequence ID" value="NZ_VJMF01000010.1"/>
</dbReference>
<proteinExistence type="predicted"/>
<dbReference type="Proteomes" id="UP000316781">
    <property type="component" value="Unassembled WGS sequence"/>
</dbReference>
<evidence type="ECO:0000313" key="1">
    <source>
        <dbReference type="EMBL" id="TRL37597.1"/>
    </source>
</evidence>
<sequence length="70" mass="7707">MKQRNRTNNRPSHAVYLVEGEGESAFWTKIGSAWQHEDGDGFNISLSAVPLTGRLVIRKRQPKAEGGAGQ</sequence>
<comment type="caution">
    <text evidence="1">The sequence shown here is derived from an EMBL/GenBank/DDBJ whole genome shotgun (WGS) entry which is preliminary data.</text>
</comment>
<accession>A0A549T6U5</accession>
<gene>
    <name evidence="1" type="ORF">FM996_02220</name>
</gene>
<name>A0A549T6U5_METSR</name>
<dbReference type="EMBL" id="VJMF01000010">
    <property type="protein sequence ID" value="TRL37597.1"/>
    <property type="molecule type" value="Genomic_DNA"/>
</dbReference>
<organism evidence="1 2">
    <name type="scientific">Methylosinus sporium</name>
    <dbReference type="NCBI Taxonomy" id="428"/>
    <lineage>
        <taxon>Bacteria</taxon>
        <taxon>Pseudomonadati</taxon>
        <taxon>Pseudomonadota</taxon>
        <taxon>Alphaproteobacteria</taxon>
        <taxon>Hyphomicrobiales</taxon>
        <taxon>Methylocystaceae</taxon>
        <taxon>Methylosinus</taxon>
    </lineage>
</organism>
<protein>
    <submittedName>
        <fullName evidence="1">Uncharacterized protein</fullName>
    </submittedName>
</protein>
<dbReference type="AlphaFoldDB" id="A0A549T6U5"/>